<evidence type="ECO:0000313" key="4">
    <source>
        <dbReference type="Proteomes" id="UP000028725"/>
    </source>
</evidence>
<accession>A0A085VYZ9</accession>
<dbReference type="PROSITE" id="PS51257">
    <property type="entry name" value="PROKAR_LIPOPROTEIN"/>
    <property type="match status" value="1"/>
</dbReference>
<dbReference type="OrthoDB" id="5525810at2"/>
<evidence type="ECO:0000313" key="3">
    <source>
        <dbReference type="EMBL" id="KFE60662.1"/>
    </source>
</evidence>
<dbReference type="EMBL" id="JMCB01000040">
    <property type="protein sequence ID" value="KFE58424.1"/>
    <property type="molecule type" value="Genomic_DNA"/>
</dbReference>
<evidence type="ECO:0008006" key="5">
    <source>
        <dbReference type="Google" id="ProtNLM"/>
    </source>
</evidence>
<reference evidence="3 4" key="1">
    <citation type="submission" date="2014-04" db="EMBL/GenBank/DDBJ databases">
        <title>Genome assembly of Hyalangium minutum DSM 14724.</title>
        <authorList>
            <person name="Sharma G."/>
            <person name="Subramanian S."/>
        </authorList>
    </citation>
    <scope>NUCLEOTIDE SEQUENCE [LARGE SCALE GENOMIC DNA]</scope>
    <source>
        <strain evidence="3 4">DSM 14724</strain>
    </source>
</reference>
<dbReference type="Proteomes" id="UP000028725">
    <property type="component" value="Unassembled WGS sequence"/>
</dbReference>
<protein>
    <recommendedName>
        <fullName evidence="5">Lipoprotein</fullName>
    </recommendedName>
</protein>
<evidence type="ECO:0000256" key="1">
    <source>
        <dbReference type="SAM" id="SignalP"/>
    </source>
</evidence>
<evidence type="ECO:0000313" key="2">
    <source>
        <dbReference type="EMBL" id="KFE58424.1"/>
    </source>
</evidence>
<keyword evidence="1" id="KW-0732">Signal</keyword>
<dbReference type="EMBL" id="JMCB01000029">
    <property type="protein sequence ID" value="KFE60662.1"/>
    <property type="molecule type" value="Genomic_DNA"/>
</dbReference>
<sequence length="114" mass="11566">MSRRSWKTWAAGALLALLAGCASGGSNTVAAAIINTTVAVAASGVSRSQGGCFSACAPGTTCDPNTGYCVALPCRGRCKDHEQCVEDGFKSQCVALSLPGQVTVEPTKEAKTDP</sequence>
<keyword evidence="4" id="KW-1185">Reference proteome</keyword>
<dbReference type="STRING" id="394096.DB31_4844"/>
<dbReference type="AlphaFoldDB" id="A0A085VYZ9"/>
<name>A0A085VYZ9_9BACT</name>
<gene>
    <name evidence="3" type="ORF">DB31_4844</name>
    <name evidence="2" type="ORF">DB31_6690</name>
</gene>
<organism evidence="3 4">
    <name type="scientific">Hyalangium minutum</name>
    <dbReference type="NCBI Taxonomy" id="394096"/>
    <lineage>
        <taxon>Bacteria</taxon>
        <taxon>Pseudomonadati</taxon>
        <taxon>Myxococcota</taxon>
        <taxon>Myxococcia</taxon>
        <taxon>Myxococcales</taxon>
        <taxon>Cystobacterineae</taxon>
        <taxon>Archangiaceae</taxon>
        <taxon>Hyalangium</taxon>
    </lineage>
</organism>
<proteinExistence type="predicted"/>
<comment type="caution">
    <text evidence="3">The sequence shown here is derived from an EMBL/GenBank/DDBJ whole genome shotgun (WGS) entry which is preliminary data.</text>
</comment>
<feature type="chain" id="PRO_5007379981" description="Lipoprotein" evidence="1">
    <location>
        <begin position="32"/>
        <end position="114"/>
    </location>
</feature>
<feature type="signal peptide" evidence="1">
    <location>
        <begin position="1"/>
        <end position="31"/>
    </location>
</feature>
<dbReference type="RefSeq" id="WP_157232430.1">
    <property type="nucleotide sequence ID" value="NZ_JMCB01000029.1"/>
</dbReference>